<dbReference type="PRINTS" id="PR00311">
    <property type="entry name" value="BLEOMYCINRST"/>
</dbReference>
<dbReference type="InterPro" id="IPR029068">
    <property type="entry name" value="Glyas_Bleomycin-R_OHBP_Dase"/>
</dbReference>
<accession>A0ABU0FBY4</accession>
<dbReference type="SUPFAM" id="SSF54593">
    <property type="entry name" value="Glyoxalase/Bleomycin resistance protein/Dihydroxybiphenyl dioxygenase"/>
    <property type="match status" value="1"/>
</dbReference>
<protein>
    <recommendedName>
        <fullName evidence="4">Glyoxalase/bleomycin resistance protein/dioxygenase</fullName>
    </recommendedName>
</protein>
<reference evidence="2 3" key="1">
    <citation type="submission" date="2023-07" db="EMBL/GenBank/DDBJ databases">
        <title>Genomic Encyclopedia of Type Strains, Phase IV (KMG-IV): sequencing the most valuable type-strain genomes for metagenomic binning, comparative biology and taxonomic classification.</title>
        <authorList>
            <person name="Goeker M."/>
        </authorList>
    </citation>
    <scope>NUCLEOTIDE SEQUENCE [LARGE SCALE GENOMIC DNA]</scope>
    <source>
        <strain evidence="2 3">DSM 5896</strain>
    </source>
</reference>
<evidence type="ECO:0000313" key="2">
    <source>
        <dbReference type="EMBL" id="MDQ0391575.1"/>
    </source>
</evidence>
<dbReference type="Proteomes" id="UP001237448">
    <property type="component" value="Unassembled WGS sequence"/>
</dbReference>
<evidence type="ECO:0000313" key="3">
    <source>
        <dbReference type="Proteomes" id="UP001237448"/>
    </source>
</evidence>
<keyword evidence="3" id="KW-1185">Reference proteome</keyword>
<dbReference type="InterPro" id="IPR000335">
    <property type="entry name" value="Bleomycin-R"/>
</dbReference>
<evidence type="ECO:0000256" key="1">
    <source>
        <dbReference type="ARBA" id="ARBA00023251"/>
    </source>
</evidence>
<evidence type="ECO:0008006" key="4">
    <source>
        <dbReference type="Google" id="ProtNLM"/>
    </source>
</evidence>
<dbReference type="CDD" id="cd08349">
    <property type="entry name" value="BLMA_like"/>
    <property type="match status" value="1"/>
</dbReference>
<dbReference type="Gene3D" id="3.10.180.10">
    <property type="entry name" value="2,3-Dihydroxybiphenyl 1,2-Dioxygenase, domain 1"/>
    <property type="match status" value="1"/>
</dbReference>
<proteinExistence type="predicted"/>
<sequence>MTEAIAARMTGAIPTLASLSFAETSGFYSRLGFSVLHGDLSFLLLRRDEVRLSFWLTGNRRVPQSTSCWIEVTGIDPLYRRFEALGIVHRKGHLETKPWGTREFSIVDCHGNLLRFSETGTDAVEPAEDG</sequence>
<gene>
    <name evidence="2" type="ORF">J3R73_001367</name>
</gene>
<dbReference type="RefSeq" id="WP_307424115.1">
    <property type="nucleotide sequence ID" value="NZ_JAUSVK010000001.1"/>
</dbReference>
<comment type="caution">
    <text evidence="2">The sequence shown here is derived from an EMBL/GenBank/DDBJ whole genome shotgun (WGS) entry which is preliminary data.</text>
</comment>
<keyword evidence="1" id="KW-0046">Antibiotic resistance</keyword>
<name>A0ABU0FBY4_9HYPH</name>
<dbReference type="EMBL" id="JAUSVK010000001">
    <property type="protein sequence ID" value="MDQ0391575.1"/>
    <property type="molecule type" value="Genomic_DNA"/>
</dbReference>
<organism evidence="2 3">
    <name type="scientific">Labrys monachus</name>
    <dbReference type="NCBI Taxonomy" id="217067"/>
    <lineage>
        <taxon>Bacteria</taxon>
        <taxon>Pseudomonadati</taxon>
        <taxon>Pseudomonadota</taxon>
        <taxon>Alphaproteobacteria</taxon>
        <taxon>Hyphomicrobiales</taxon>
        <taxon>Xanthobacteraceae</taxon>
        <taxon>Labrys</taxon>
    </lineage>
</organism>